<sequence length="81" mass="8914">MAGFISNEEIQMYGCKSLQLLLEKVSDVLLAEFVETGDHMAILNSIKQFQDNEDTVLHALRAILPLTGLGKAQPDISAKKI</sequence>
<evidence type="ECO:0000313" key="3">
    <source>
        <dbReference type="Proteomes" id="UP001230051"/>
    </source>
</evidence>
<reference evidence="2" key="1">
    <citation type="submission" date="2022-02" db="EMBL/GenBank/DDBJ databases">
        <title>Atlantic sturgeon de novo genome assembly.</title>
        <authorList>
            <person name="Stock M."/>
            <person name="Klopp C."/>
            <person name="Guiguen Y."/>
            <person name="Cabau C."/>
            <person name="Parinello H."/>
            <person name="Santidrian Yebra-Pimentel E."/>
            <person name="Kuhl H."/>
            <person name="Dirks R.P."/>
            <person name="Guessner J."/>
            <person name="Wuertz S."/>
            <person name="Du K."/>
            <person name="Schartl M."/>
        </authorList>
    </citation>
    <scope>NUCLEOTIDE SEQUENCE</scope>
    <source>
        <strain evidence="2">STURGEONOMICS-FGT-2020</strain>
        <tissue evidence="2">Whole blood</tissue>
    </source>
</reference>
<protein>
    <recommendedName>
        <fullName evidence="1">LRRK2 ARM repeat domain-containing protein</fullName>
    </recommendedName>
</protein>
<dbReference type="EMBL" id="JAGXEW010000010">
    <property type="protein sequence ID" value="KAK1167045.1"/>
    <property type="molecule type" value="Genomic_DNA"/>
</dbReference>
<gene>
    <name evidence="2" type="ORF">AOXY_G11693</name>
</gene>
<dbReference type="Proteomes" id="UP001230051">
    <property type="component" value="Unassembled WGS sequence"/>
</dbReference>
<proteinExistence type="predicted"/>
<dbReference type="InterPro" id="IPR056597">
    <property type="entry name" value="ARM_LRRK2"/>
</dbReference>
<organism evidence="2 3">
    <name type="scientific">Acipenser oxyrinchus oxyrinchus</name>
    <dbReference type="NCBI Taxonomy" id="40147"/>
    <lineage>
        <taxon>Eukaryota</taxon>
        <taxon>Metazoa</taxon>
        <taxon>Chordata</taxon>
        <taxon>Craniata</taxon>
        <taxon>Vertebrata</taxon>
        <taxon>Euteleostomi</taxon>
        <taxon>Actinopterygii</taxon>
        <taxon>Chondrostei</taxon>
        <taxon>Acipenseriformes</taxon>
        <taxon>Acipenseridae</taxon>
        <taxon>Acipenser</taxon>
    </lineage>
</organism>
<feature type="domain" description="LRRK2 ARM repeat" evidence="1">
    <location>
        <begin position="1"/>
        <end position="68"/>
    </location>
</feature>
<comment type="caution">
    <text evidence="2">The sequence shown here is derived from an EMBL/GenBank/DDBJ whole genome shotgun (WGS) entry which is preliminary data.</text>
</comment>
<dbReference type="AlphaFoldDB" id="A0AAD8DCX3"/>
<evidence type="ECO:0000313" key="2">
    <source>
        <dbReference type="EMBL" id="KAK1167045.1"/>
    </source>
</evidence>
<dbReference type="Pfam" id="PF23744">
    <property type="entry name" value="ARM_LRRK2"/>
    <property type="match status" value="1"/>
</dbReference>
<keyword evidence="3" id="KW-1185">Reference proteome</keyword>
<accession>A0AAD8DCX3</accession>
<evidence type="ECO:0000259" key="1">
    <source>
        <dbReference type="Pfam" id="PF23744"/>
    </source>
</evidence>
<name>A0AAD8DCX3_ACIOX</name>